<dbReference type="Pfam" id="PF11188">
    <property type="entry name" value="DUF2975"/>
    <property type="match status" value="1"/>
</dbReference>
<proteinExistence type="predicted"/>
<feature type="transmembrane region" description="Helical" evidence="1">
    <location>
        <begin position="180"/>
        <end position="203"/>
    </location>
</feature>
<protein>
    <recommendedName>
        <fullName evidence="4">DUF2975 domain-containing protein</fullName>
    </recommendedName>
</protein>
<feature type="transmembrane region" description="Helical" evidence="1">
    <location>
        <begin position="7"/>
        <end position="25"/>
    </location>
</feature>
<gene>
    <name evidence="2" type="ORF">SAMN05444362_10389</name>
</gene>
<keyword evidence="1" id="KW-0812">Transmembrane</keyword>
<feature type="transmembrane region" description="Helical" evidence="1">
    <location>
        <begin position="143"/>
        <end position="160"/>
    </location>
</feature>
<reference evidence="3" key="1">
    <citation type="submission" date="2016-11" db="EMBL/GenBank/DDBJ databases">
        <authorList>
            <person name="Varghese N."/>
            <person name="Submissions S."/>
        </authorList>
    </citation>
    <scope>NUCLEOTIDE SEQUENCE [LARGE SCALE GENOMIC DNA]</scope>
    <source>
        <strain evidence="3">DSM 27370</strain>
    </source>
</reference>
<evidence type="ECO:0000313" key="3">
    <source>
        <dbReference type="Proteomes" id="UP000184480"/>
    </source>
</evidence>
<keyword evidence="1" id="KW-1133">Transmembrane helix</keyword>
<dbReference type="EMBL" id="FQUC01000003">
    <property type="protein sequence ID" value="SHF01412.1"/>
    <property type="molecule type" value="Genomic_DNA"/>
</dbReference>
<keyword evidence="3" id="KW-1185">Reference proteome</keyword>
<accession>A0A1M4Y7I7</accession>
<dbReference type="STRING" id="1346286.SAMN05444362_10389"/>
<keyword evidence="1" id="KW-0472">Membrane</keyword>
<organism evidence="2 3">
    <name type="scientific">Dysgonomonas macrotermitis</name>
    <dbReference type="NCBI Taxonomy" id="1346286"/>
    <lineage>
        <taxon>Bacteria</taxon>
        <taxon>Pseudomonadati</taxon>
        <taxon>Bacteroidota</taxon>
        <taxon>Bacteroidia</taxon>
        <taxon>Bacteroidales</taxon>
        <taxon>Dysgonomonadaceae</taxon>
        <taxon>Dysgonomonas</taxon>
    </lineage>
</organism>
<evidence type="ECO:0000256" key="1">
    <source>
        <dbReference type="SAM" id="Phobius"/>
    </source>
</evidence>
<dbReference type="AlphaFoldDB" id="A0A1M4Y7I7"/>
<name>A0A1M4Y7I7_9BACT</name>
<evidence type="ECO:0000313" key="2">
    <source>
        <dbReference type="EMBL" id="SHF01412.1"/>
    </source>
</evidence>
<sequence length="213" mass="24435">MNKKIKLYCIILSVIYISVVVYTIFREVASFSAGFNEGLKDIPRETLHVNLIPKSGGYSFPTSTTNIMDNQEMKMEIQSAKIMVFHPQKLPLPITIMYYAIIFLAFAILICTIWLPFLFFKIIRSASKGNIIDLKVIKRIKKIGIILVFFYVIDVLIYIVETLKAEYLVKLEHYNFFVDFSGFGTLILGIVTLLLAEILSVTLKMKEEQDLTI</sequence>
<dbReference type="RefSeq" id="WP_062177303.1">
    <property type="nucleotide sequence ID" value="NZ_BBXL01000003.1"/>
</dbReference>
<dbReference type="Proteomes" id="UP000184480">
    <property type="component" value="Unassembled WGS sequence"/>
</dbReference>
<evidence type="ECO:0008006" key="4">
    <source>
        <dbReference type="Google" id="ProtNLM"/>
    </source>
</evidence>
<feature type="transmembrane region" description="Helical" evidence="1">
    <location>
        <begin position="96"/>
        <end position="122"/>
    </location>
</feature>
<dbReference type="InterPro" id="IPR021354">
    <property type="entry name" value="DUF2975"/>
</dbReference>
<dbReference type="OrthoDB" id="9964292at2"/>